<dbReference type="Proteomes" id="UP001237642">
    <property type="component" value="Unassembled WGS sequence"/>
</dbReference>
<proteinExistence type="predicted"/>
<gene>
    <name evidence="2" type="ORF">POM88_019161</name>
</gene>
<dbReference type="EMBL" id="JAUIZM010000004">
    <property type="protein sequence ID" value="KAK1390983.1"/>
    <property type="molecule type" value="Genomic_DNA"/>
</dbReference>
<evidence type="ECO:0000313" key="2">
    <source>
        <dbReference type="EMBL" id="KAK1390983.1"/>
    </source>
</evidence>
<feature type="region of interest" description="Disordered" evidence="1">
    <location>
        <begin position="125"/>
        <end position="170"/>
    </location>
</feature>
<comment type="caution">
    <text evidence="2">The sequence shown here is derived from an EMBL/GenBank/DDBJ whole genome shotgun (WGS) entry which is preliminary data.</text>
</comment>
<evidence type="ECO:0000313" key="3">
    <source>
        <dbReference type="Proteomes" id="UP001237642"/>
    </source>
</evidence>
<dbReference type="AlphaFoldDB" id="A0AAD8ITN0"/>
<dbReference type="PANTHER" id="PTHR34461:SF2">
    <property type="entry name" value="EXPRESSED PROTEIN"/>
    <property type="match status" value="1"/>
</dbReference>
<accession>A0AAD8ITN0</accession>
<organism evidence="2 3">
    <name type="scientific">Heracleum sosnowskyi</name>
    <dbReference type="NCBI Taxonomy" id="360622"/>
    <lineage>
        <taxon>Eukaryota</taxon>
        <taxon>Viridiplantae</taxon>
        <taxon>Streptophyta</taxon>
        <taxon>Embryophyta</taxon>
        <taxon>Tracheophyta</taxon>
        <taxon>Spermatophyta</taxon>
        <taxon>Magnoliopsida</taxon>
        <taxon>eudicotyledons</taxon>
        <taxon>Gunneridae</taxon>
        <taxon>Pentapetalae</taxon>
        <taxon>asterids</taxon>
        <taxon>campanulids</taxon>
        <taxon>Apiales</taxon>
        <taxon>Apiaceae</taxon>
        <taxon>Apioideae</taxon>
        <taxon>apioid superclade</taxon>
        <taxon>Tordylieae</taxon>
        <taxon>Tordyliinae</taxon>
        <taxon>Heracleum</taxon>
    </lineage>
</organism>
<name>A0AAD8ITN0_9APIA</name>
<sequence length="317" mass="35328">MKKSPSRGTLHYINAIKGFSVLKIKTMNSRGLVLKNLKDIYEVECATPVRMAVKRKLRDRSLPMAKRLKTKTCVHNGNSCSQLDENLMADSFLDSITQGPSTQEMGQHPAVCSVSELRKEAETMHLSSTQSFSLMDKPDNGLVMSSQSSNDMEEMETSDRASASDSGLRVEGSRHKFPGLCSGRSISDVACRASVVSFSQFQMQTVKSITRNLVTELKSLKSLIEHTVLDEANRCTSMKINADEVKLAIKNAARVEIQTKKRVDFMARNCSRFWKIMSQPTEDAAAATATENIMHEKRKRISFADEAGGELCHVKYF</sequence>
<dbReference type="PANTHER" id="PTHR34461">
    <property type="entry name" value="EXPRESSED PROTEIN"/>
    <property type="match status" value="1"/>
</dbReference>
<reference evidence="2" key="1">
    <citation type="submission" date="2023-02" db="EMBL/GenBank/DDBJ databases">
        <title>Genome of toxic invasive species Heracleum sosnowskyi carries increased number of genes despite the absence of recent whole-genome duplications.</title>
        <authorList>
            <person name="Schelkunov M."/>
            <person name="Shtratnikova V."/>
            <person name="Makarenko M."/>
            <person name="Klepikova A."/>
            <person name="Omelchenko D."/>
            <person name="Novikova G."/>
            <person name="Obukhova E."/>
            <person name="Bogdanov V."/>
            <person name="Penin A."/>
            <person name="Logacheva M."/>
        </authorList>
    </citation>
    <scope>NUCLEOTIDE SEQUENCE</scope>
    <source>
        <strain evidence="2">Hsosn_3</strain>
        <tissue evidence="2">Leaf</tissue>
    </source>
</reference>
<reference evidence="2" key="2">
    <citation type="submission" date="2023-05" db="EMBL/GenBank/DDBJ databases">
        <authorList>
            <person name="Schelkunov M.I."/>
        </authorList>
    </citation>
    <scope>NUCLEOTIDE SEQUENCE</scope>
    <source>
        <strain evidence="2">Hsosn_3</strain>
        <tissue evidence="2">Leaf</tissue>
    </source>
</reference>
<keyword evidence="3" id="KW-1185">Reference proteome</keyword>
<evidence type="ECO:0000256" key="1">
    <source>
        <dbReference type="SAM" id="MobiDB-lite"/>
    </source>
</evidence>
<protein>
    <submittedName>
        <fullName evidence="2">Uncharacterized protein</fullName>
    </submittedName>
</protein>